<keyword evidence="5" id="KW-1185">Reference proteome</keyword>
<dbReference type="Gene3D" id="4.10.240.10">
    <property type="entry name" value="Zn(2)-C6 fungal-type DNA-binding domain"/>
    <property type="match status" value="1"/>
</dbReference>
<protein>
    <submittedName>
        <fullName evidence="4">Zinc-finger transcription factor</fullName>
    </submittedName>
</protein>
<dbReference type="GO" id="GO:0000976">
    <property type="term" value="F:transcription cis-regulatory region binding"/>
    <property type="evidence" value="ECO:0007669"/>
    <property type="project" value="TreeGrafter"/>
</dbReference>
<keyword evidence="4" id="KW-0862">Zinc</keyword>
<evidence type="ECO:0000313" key="4">
    <source>
        <dbReference type="EMBL" id="RFN42426.1"/>
    </source>
</evidence>
<evidence type="ECO:0000259" key="3">
    <source>
        <dbReference type="PROSITE" id="PS50048"/>
    </source>
</evidence>
<dbReference type="STRING" id="2594813.A0A395M6I2"/>
<comment type="subcellular location">
    <subcellularLocation>
        <location evidence="1">Nucleus</location>
    </subcellularLocation>
</comment>
<dbReference type="GO" id="GO:0000981">
    <property type="term" value="F:DNA-binding transcription factor activity, RNA polymerase II-specific"/>
    <property type="evidence" value="ECO:0007669"/>
    <property type="project" value="InterPro"/>
</dbReference>
<dbReference type="PROSITE" id="PS50048">
    <property type="entry name" value="ZN2_CY6_FUNGAL_2"/>
    <property type="match status" value="1"/>
</dbReference>
<dbReference type="EMBL" id="PXXK01000732">
    <property type="protein sequence ID" value="RFN42426.1"/>
    <property type="molecule type" value="Genomic_DNA"/>
</dbReference>
<dbReference type="PANTHER" id="PTHR37534:SF39">
    <property type="entry name" value="TRANSCRIPTION FACTOR DOMAIN-CONTAINING PROTEIN"/>
    <property type="match status" value="1"/>
</dbReference>
<evidence type="ECO:0000313" key="5">
    <source>
        <dbReference type="Proteomes" id="UP000265631"/>
    </source>
</evidence>
<keyword evidence="4" id="KW-0863">Zinc-finger</keyword>
<evidence type="ECO:0000256" key="2">
    <source>
        <dbReference type="ARBA" id="ARBA00023242"/>
    </source>
</evidence>
<dbReference type="SMART" id="SM00066">
    <property type="entry name" value="GAL4"/>
    <property type="match status" value="1"/>
</dbReference>
<evidence type="ECO:0000256" key="1">
    <source>
        <dbReference type="ARBA" id="ARBA00004123"/>
    </source>
</evidence>
<keyword evidence="2" id="KW-0539">Nucleus</keyword>
<dbReference type="GO" id="GO:0045944">
    <property type="term" value="P:positive regulation of transcription by RNA polymerase II"/>
    <property type="evidence" value="ECO:0007669"/>
    <property type="project" value="TreeGrafter"/>
</dbReference>
<dbReference type="Pfam" id="PF11951">
    <property type="entry name" value="Fungal_trans_2"/>
    <property type="match status" value="1"/>
</dbReference>
<dbReference type="InterPro" id="IPR036864">
    <property type="entry name" value="Zn2-C6_fun-type_DNA-bd_sf"/>
</dbReference>
<dbReference type="PROSITE" id="PS00463">
    <property type="entry name" value="ZN2_CY6_FUNGAL_1"/>
    <property type="match status" value="1"/>
</dbReference>
<sequence length="545" mass="60741">MSGRSCGTCRDRKINCDRRRPKCRNCTSRGRECQGYDMRLSWPKGNDPKRTVVALVSSTKPSNGRRARFVRASEFDMHLYHDLQACHFHRDKSTHHDGFKGPSKSFLSIIPLSWRPHDMGNGISHLFEYFSLVGFTSVGTFSVDPTSMRNLLMRMALSNNTPTSQAILYAMLAVSSLHRDGIQSQAVRYKIASISALAASTRDMSWGRSEAAAQVAASMLLSSSEIQMLSVSGNEWLSYLAGALNIVNIATLADSSDNIRNDDLSQLLAWVSYYDMLARFSIGIIGKRGLGNNSVSSYIKSWNQRPSAIIPSRQSINTNMPLHAVEWSPYAQMSLASGPYDKILGSLSATMDTVMLSMGLAVTPPDASHLAERFDLLEDAASKIPPLATDDMLPPESAISYVEQGEGGQHEHTRDRAAALLEVYRLCALTYIARARQTTLGQIVNITHLRDRAFALLAAMPSCEKQFPIFVIGTEASTEEQRCIILDLLQRTEKDKMCRQQDCLRRGLEVVWVQRDLHTDQDLLLDYIELFRRICSSCENVPNLA</sequence>
<keyword evidence="4" id="KW-0479">Metal-binding</keyword>
<dbReference type="CDD" id="cd00067">
    <property type="entry name" value="GAL4"/>
    <property type="match status" value="1"/>
</dbReference>
<comment type="caution">
    <text evidence="4">The sequence shown here is derived from an EMBL/GenBank/DDBJ whole genome shotgun (WGS) entry which is preliminary data.</text>
</comment>
<organism evidence="4 5">
    <name type="scientific">Fusarium flagelliforme</name>
    <dbReference type="NCBI Taxonomy" id="2675880"/>
    <lineage>
        <taxon>Eukaryota</taxon>
        <taxon>Fungi</taxon>
        <taxon>Dikarya</taxon>
        <taxon>Ascomycota</taxon>
        <taxon>Pezizomycotina</taxon>
        <taxon>Sordariomycetes</taxon>
        <taxon>Hypocreomycetidae</taxon>
        <taxon>Hypocreales</taxon>
        <taxon>Nectriaceae</taxon>
        <taxon>Fusarium</taxon>
        <taxon>Fusarium incarnatum-equiseti species complex</taxon>
    </lineage>
</organism>
<name>A0A395M6I2_9HYPO</name>
<proteinExistence type="predicted"/>
<dbReference type="AlphaFoldDB" id="A0A395M6I2"/>
<dbReference type="InterPro" id="IPR001138">
    <property type="entry name" value="Zn2Cys6_DnaBD"/>
</dbReference>
<dbReference type="PANTHER" id="PTHR37534">
    <property type="entry name" value="TRANSCRIPTIONAL ACTIVATOR PROTEIN UGA3"/>
    <property type="match status" value="1"/>
</dbReference>
<gene>
    <name evidence="4" type="ORF">FIE12Z_12821</name>
</gene>
<feature type="domain" description="Zn(2)-C6 fungal-type" evidence="3">
    <location>
        <begin position="5"/>
        <end position="33"/>
    </location>
</feature>
<dbReference type="SUPFAM" id="SSF57701">
    <property type="entry name" value="Zn2/Cys6 DNA-binding domain"/>
    <property type="match status" value="1"/>
</dbReference>
<dbReference type="Proteomes" id="UP000265631">
    <property type="component" value="Unassembled WGS sequence"/>
</dbReference>
<dbReference type="GO" id="GO:0008270">
    <property type="term" value="F:zinc ion binding"/>
    <property type="evidence" value="ECO:0007669"/>
    <property type="project" value="UniProtKB-KW"/>
</dbReference>
<dbReference type="Pfam" id="PF00172">
    <property type="entry name" value="Zn_clus"/>
    <property type="match status" value="1"/>
</dbReference>
<accession>A0A395M6I2</accession>
<dbReference type="GO" id="GO:0005634">
    <property type="term" value="C:nucleus"/>
    <property type="evidence" value="ECO:0007669"/>
    <property type="project" value="UniProtKB-SubCell"/>
</dbReference>
<dbReference type="InterPro" id="IPR021858">
    <property type="entry name" value="Fun_TF"/>
</dbReference>
<reference evidence="4 5" key="1">
    <citation type="journal article" date="2018" name="PLoS Pathog.">
        <title>Evolution of structural diversity of trichothecenes, a family of toxins produced by plant pathogenic and entomopathogenic fungi.</title>
        <authorList>
            <person name="Proctor R.H."/>
            <person name="McCormick S.P."/>
            <person name="Kim H.S."/>
            <person name="Cardoza R.E."/>
            <person name="Stanley A.M."/>
            <person name="Lindo L."/>
            <person name="Kelly A."/>
            <person name="Brown D.W."/>
            <person name="Lee T."/>
            <person name="Vaughan M.M."/>
            <person name="Alexander N.J."/>
            <person name="Busman M."/>
            <person name="Gutierrez S."/>
        </authorList>
    </citation>
    <scope>NUCLEOTIDE SEQUENCE [LARGE SCALE GENOMIC DNA]</scope>
    <source>
        <strain evidence="4 5">NRRL 13405</strain>
    </source>
</reference>